<comment type="cofactor">
    <cofactor evidence="1">
        <name>L-ascorbate</name>
        <dbReference type="ChEBI" id="CHEBI:38290"/>
    </cofactor>
</comment>
<evidence type="ECO:0000256" key="6">
    <source>
        <dbReference type="ARBA" id="ARBA00023004"/>
    </source>
</evidence>
<evidence type="ECO:0000256" key="1">
    <source>
        <dbReference type="ARBA" id="ARBA00001961"/>
    </source>
</evidence>
<dbReference type="GO" id="GO:0031418">
    <property type="term" value="F:L-ascorbic acid binding"/>
    <property type="evidence" value="ECO:0007669"/>
    <property type="project" value="UniProtKB-KW"/>
</dbReference>
<reference evidence="8 9" key="1">
    <citation type="submission" date="2024-02" db="EMBL/GenBank/DDBJ databases">
        <title>A novel Wenzhouxiangellaceae bacterium, isolated from coastal sediments.</title>
        <authorList>
            <person name="Du Z.-J."/>
            <person name="Ye Y.-Q."/>
            <person name="Zhang X.-Y."/>
        </authorList>
    </citation>
    <scope>NUCLEOTIDE SEQUENCE [LARGE SCALE GENOMIC DNA]</scope>
    <source>
        <strain evidence="8 9">CH-27</strain>
    </source>
</reference>
<dbReference type="GO" id="GO:0031543">
    <property type="term" value="F:peptidyl-proline dioxygenase activity"/>
    <property type="evidence" value="ECO:0007669"/>
    <property type="project" value="TreeGrafter"/>
</dbReference>
<dbReference type="Pfam" id="PF13661">
    <property type="entry name" value="2OG-FeII_Oxy_4"/>
    <property type="match status" value="1"/>
</dbReference>
<dbReference type="InterPro" id="IPR006620">
    <property type="entry name" value="Pro_4_hyd_alph"/>
</dbReference>
<dbReference type="Proteomes" id="UP001359886">
    <property type="component" value="Unassembled WGS sequence"/>
</dbReference>
<dbReference type="InterPro" id="IPR051842">
    <property type="entry name" value="uS12_prolyl_hydroxylase"/>
</dbReference>
<dbReference type="Gene3D" id="2.60.120.620">
    <property type="entry name" value="q2cbj1_9rhob like domain"/>
    <property type="match status" value="1"/>
</dbReference>
<dbReference type="InterPro" id="IPR005123">
    <property type="entry name" value="Oxoglu/Fe-dep_dioxygenase_dom"/>
</dbReference>
<dbReference type="GO" id="GO:0005506">
    <property type="term" value="F:iron ion binding"/>
    <property type="evidence" value="ECO:0007669"/>
    <property type="project" value="InterPro"/>
</dbReference>
<dbReference type="AlphaFoldDB" id="A0AAW9RJ41"/>
<dbReference type="InterPro" id="IPR039558">
    <property type="entry name" value="TPA1/OFD1_N"/>
</dbReference>
<sequence length="260" mass="29230">MMSAEVRNAPKTAAAPESPAHALVRGGLVNPDLDLSALAVEFAANGVLQVEDALRPAVADALHDCLAGQVPWSLAFRDAEGPRKLWAEELAELDAAERARLDEDIIDIARESFQFRYDSFMMVTAYKEKRHPELVLHRVIEQINSRGWLEAMRQITGYARIRRADAQATRYVAGHFLRRHNDENDENDRLCAYVINLTRDWQADWGGLLQFLDGEGEVTRTLMPRYNSLALFRVPADHCVSLVAPFATGARYAITGWLRT</sequence>
<keyword evidence="2" id="KW-0479">Metal-binding</keyword>
<keyword evidence="9" id="KW-1185">Reference proteome</keyword>
<evidence type="ECO:0000256" key="4">
    <source>
        <dbReference type="ARBA" id="ARBA00022964"/>
    </source>
</evidence>
<dbReference type="EMBL" id="JAZHOG010000010">
    <property type="protein sequence ID" value="MEJ8568875.1"/>
    <property type="molecule type" value="Genomic_DNA"/>
</dbReference>
<evidence type="ECO:0000313" key="8">
    <source>
        <dbReference type="EMBL" id="MEJ8568875.1"/>
    </source>
</evidence>
<keyword evidence="3" id="KW-0847">Vitamin C</keyword>
<evidence type="ECO:0000256" key="2">
    <source>
        <dbReference type="ARBA" id="ARBA00022723"/>
    </source>
</evidence>
<evidence type="ECO:0000256" key="3">
    <source>
        <dbReference type="ARBA" id="ARBA00022896"/>
    </source>
</evidence>
<evidence type="ECO:0000313" key="9">
    <source>
        <dbReference type="Proteomes" id="UP001359886"/>
    </source>
</evidence>
<proteinExistence type="predicted"/>
<dbReference type="PANTHER" id="PTHR12117">
    <property type="entry name" value="HISTONE ACETYLTRANSFERASE COMPLEX"/>
    <property type="match status" value="1"/>
</dbReference>
<evidence type="ECO:0000259" key="7">
    <source>
        <dbReference type="PROSITE" id="PS51471"/>
    </source>
</evidence>
<organism evidence="8 9">
    <name type="scientific">Elongatibacter sediminis</name>
    <dbReference type="NCBI Taxonomy" id="3119006"/>
    <lineage>
        <taxon>Bacteria</taxon>
        <taxon>Pseudomonadati</taxon>
        <taxon>Pseudomonadota</taxon>
        <taxon>Gammaproteobacteria</taxon>
        <taxon>Chromatiales</taxon>
        <taxon>Wenzhouxiangellaceae</taxon>
        <taxon>Elongatibacter</taxon>
    </lineage>
</organism>
<comment type="caution">
    <text evidence="8">The sequence shown here is derived from an EMBL/GenBank/DDBJ whole genome shotgun (WGS) entry which is preliminary data.</text>
</comment>
<protein>
    <submittedName>
        <fullName evidence="8">2OG-Fe(II) oxygenase family protein</fullName>
    </submittedName>
</protein>
<dbReference type="PROSITE" id="PS51471">
    <property type="entry name" value="FE2OG_OXY"/>
    <property type="match status" value="1"/>
</dbReference>
<keyword evidence="5" id="KW-0560">Oxidoreductase</keyword>
<dbReference type="SMART" id="SM00702">
    <property type="entry name" value="P4Hc"/>
    <property type="match status" value="1"/>
</dbReference>
<dbReference type="GO" id="GO:0005737">
    <property type="term" value="C:cytoplasm"/>
    <property type="evidence" value="ECO:0007669"/>
    <property type="project" value="TreeGrafter"/>
</dbReference>
<accession>A0AAW9RJ41</accession>
<dbReference type="PANTHER" id="PTHR12117:SF0">
    <property type="entry name" value="PROLYL 3-HYDROXYLASE OGFOD1"/>
    <property type="match status" value="1"/>
</dbReference>
<evidence type="ECO:0000256" key="5">
    <source>
        <dbReference type="ARBA" id="ARBA00023002"/>
    </source>
</evidence>
<keyword evidence="6" id="KW-0408">Iron</keyword>
<gene>
    <name evidence="8" type="ORF">V3330_14675</name>
</gene>
<name>A0AAW9RJ41_9GAMM</name>
<feature type="domain" description="Fe2OG dioxygenase" evidence="7">
    <location>
        <begin position="162"/>
        <end position="260"/>
    </location>
</feature>
<keyword evidence="4" id="KW-0223">Dioxygenase</keyword>
<dbReference type="GO" id="GO:0006449">
    <property type="term" value="P:regulation of translational termination"/>
    <property type="evidence" value="ECO:0007669"/>
    <property type="project" value="TreeGrafter"/>
</dbReference>